<organism evidence="1 2">
    <name type="scientific">Ophiocordyceps australis</name>
    <dbReference type="NCBI Taxonomy" id="1399860"/>
    <lineage>
        <taxon>Eukaryota</taxon>
        <taxon>Fungi</taxon>
        <taxon>Dikarya</taxon>
        <taxon>Ascomycota</taxon>
        <taxon>Pezizomycotina</taxon>
        <taxon>Sordariomycetes</taxon>
        <taxon>Hypocreomycetidae</taxon>
        <taxon>Hypocreales</taxon>
        <taxon>Ophiocordycipitaceae</taxon>
        <taxon>Ophiocordyceps</taxon>
    </lineage>
</organism>
<protein>
    <submittedName>
        <fullName evidence="1">Uncharacterized protein</fullName>
    </submittedName>
</protein>
<comment type="caution">
    <text evidence="1">The sequence shown here is derived from an EMBL/GenBank/DDBJ whole genome shotgun (WGS) entry which is preliminary data.</text>
</comment>
<keyword evidence="2" id="KW-1185">Reference proteome</keyword>
<dbReference type="Proteomes" id="UP000226192">
    <property type="component" value="Unassembled WGS sequence"/>
</dbReference>
<name>A0A2C5XY13_9HYPO</name>
<dbReference type="AlphaFoldDB" id="A0A2C5XY13"/>
<reference evidence="1 2" key="1">
    <citation type="submission" date="2017-06" db="EMBL/GenBank/DDBJ databases">
        <title>Ant-infecting Ophiocordyceps genomes reveal a high diversity of potential behavioral manipulation genes and a possible major role for enterotoxins.</title>
        <authorList>
            <person name="De Bekker C."/>
            <person name="Evans H.C."/>
            <person name="Brachmann A."/>
            <person name="Hughes D.P."/>
        </authorList>
    </citation>
    <scope>NUCLEOTIDE SEQUENCE [LARGE SCALE GENOMIC DNA]</scope>
    <source>
        <strain evidence="1 2">Map64</strain>
    </source>
</reference>
<evidence type="ECO:0000313" key="2">
    <source>
        <dbReference type="Proteomes" id="UP000226192"/>
    </source>
</evidence>
<sequence length="218" mass="24184">MTTPIVAGCLVSIKSPAPKRSLDWISPLARRQDKCPASVRAWGTVNGLDCSYNAKDKAQCTLSPRGPKEGQSSFTKLQIRAKLTNSLRAGTDSIIYMRFGDKPLIKLFDRPSANDVVQHDVDVAQIFGSKQPAMAELARFTLLQVVVPTVDTILGSTDQWELERLAFEVQHSPSTVTLINDQHNAINTWLGENAKDTDFPRPVWSAELKTEAWRAHVQ</sequence>
<dbReference type="EMBL" id="NJET01000200">
    <property type="protein sequence ID" value="PHH59511.1"/>
    <property type="molecule type" value="Genomic_DNA"/>
</dbReference>
<gene>
    <name evidence="1" type="ORF">CDD81_3126</name>
</gene>
<evidence type="ECO:0000313" key="1">
    <source>
        <dbReference type="EMBL" id="PHH59511.1"/>
    </source>
</evidence>
<accession>A0A2C5XY13</accession>
<proteinExistence type="predicted"/>